<dbReference type="GO" id="GO:0004853">
    <property type="term" value="F:uroporphyrinogen decarboxylase activity"/>
    <property type="evidence" value="ECO:0007669"/>
    <property type="project" value="InterPro"/>
</dbReference>
<dbReference type="InterPro" id="IPR052024">
    <property type="entry name" value="Methanogen_methyltrans"/>
</dbReference>
<dbReference type="Pfam" id="PF01208">
    <property type="entry name" value="URO-D"/>
    <property type="match status" value="1"/>
</dbReference>
<dbReference type="AlphaFoldDB" id="R8VUP4"/>
<dbReference type="InterPro" id="IPR038071">
    <property type="entry name" value="UROD/MetE-like_sf"/>
</dbReference>
<dbReference type="InterPro" id="IPR000257">
    <property type="entry name" value="Uroporphyrinogen_deCOase"/>
</dbReference>
<proteinExistence type="predicted"/>
<protein>
    <recommendedName>
        <fullName evidence="1">Uroporphyrinogen decarboxylase (URO-D) domain-containing protein</fullName>
    </recommendedName>
</protein>
<evidence type="ECO:0000259" key="1">
    <source>
        <dbReference type="Pfam" id="PF01208"/>
    </source>
</evidence>
<dbReference type="RefSeq" id="WP_016148430.1">
    <property type="nucleotide sequence ID" value="NZ_KB976104.1"/>
</dbReference>
<evidence type="ECO:0000313" key="3">
    <source>
        <dbReference type="Proteomes" id="UP000013981"/>
    </source>
</evidence>
<dbReference type="PANTHER" id="PTHR47099:SF1">
    <property type="entry name" value="METHYLCOBAMIDE:COM METHYLTRANSFERASE MTBA"/>
    <property type="match status" value="1"/>
</dbReference>
<dbReference type="HOGENOM" id="CLU_2449029_0_0_9"/>
<dbReference type="OrthoDB" id="9780425at2"/>
<reference evidence="2 3" key="1">
    <citation type="submission" date="2013-01" db="EMBL/GenBank/DDBJ databases">
        <title>The Genome Sequence of Butyricicoccus pullicaecorum 1.2.</title>
        <authorList>
            <consortium name="The Broad Institute Genome Sequencing Platform"/>
            <person name="Earl A."/>
            <person name="Ward D."/>
            <person name="Feldgarden M."/>
            <person name="Gevers D."/>
            <person name="Van Immerseel F."/>
            <person name="Eeckhaut V."/>
            <person name="Walker B."/>
            <person name="Young S.K."/>
            <person name="Zeng Q."/>
            <person name="Gargeya S."/>
            <person name="Fitzgerald M."/>
            <person name="Haas B."/>
            <person name="Abouelleil A."/>
            <person name="Alvarado L."/>
            <person name="Arachchi H.M."/>
            <person name="Berlin A.M."/>
            <person name="Chapman S.B."/>
            <person name="Dewar J."/>
            <person name="Goldberg J."/>
            <person name="Griggs A."/>
            <person name="Gujja S."/>
            <person name="Hansen M."/>
            <person name="Howarth C."/>
            <person name="Imamovic A."/>
            <person name="Larimer J."/>
            <person name="McCowan C."/>
            <person name="Murphy C."/>
            <person name="Neiman D."/>
            <person name="Pearson M."/>
            <person name="Priest M."/>
            <person name="Roberts A."/>
            <person name="Saif S."/>
            <person name="Shea T."/>
            <person name="Sisk P."/>
            <person name="Sykes S."/>
            <person name="Wortman J."/>
            <person name="Nusbaum C."/>
            <person name="Birren B."/>
        </authorList>
    </citation>
    <scope>NUCLEOTIDE SEQUENCE [LARGE SCALE GENOMIC DNA]</scope>
    <source>
        <strain evidence="2 3">1.2</strain>
    </source>
</reference>
<keyword evidence="3" id="KW-1185">Reference proteome</keyword>
<gene>
    <name evidence="2" type="ORF">HMPREF1526_02312</name>
</gene>
<accession>R8VUP4</accession>
<dbReference type="Gene3D" id="3.20.20.210">
    <property type="match status" value="1"/>
</dbReference>
<comment type="caution">
    <text evidence="2">The sequence shown here is derived from an EMBL/GenBank/DDBJ whole genome shotgun (WGS) entry which is preliminary data.</text>
</comment>
<sequence length="89" mass="9706">MGCARSVISDDVVLMDNINCGEPMCIGTPEDVRRQLQSIIQATKGRGIILSSGCTLGANTKPENMEALIQAAREFGTEERLKTMEYSQI</sequence>
<organism evidence="2 3">
    <name type="scientific">Butyricicoccus pullicaecorum 1.2</name>
    <dbReference type="NCBI Taxonomy" id="1203606"/>
    <lineage>
        <taxon>Bacteria</taxon>
        <taxon>Bacillati</taxon>
        <taxon>Bacillota</taxon>
        <taxon>Clostridia</taxon>
        <taxon>Eubacteriales</taxon>
        <taxon>Butyricicoccaceae</taxon>
        <taxon>Butyricicoccus</taxon>
    </lineage>
</organism>
<dbReference type="EMBL" id="AQOB01000008">
    <property type="protein sequence ID" value="EOQ36278.1"/>
    <property type="molecule type" value="Genomic_DNA"/>
</dbReference>
<dbReference type="PANTHER" id="PTHR47099">
    <property type="entry name" value="METHYLCOBAMIDE:COM METHYLTRANSFERASE MTBA"/>
    <property type="match status" value="1"/>
</dbReference>
<dbReference type="SUPFAM" id="SSF51726">
    <property type="entry name" value="UROD/MetE-like"/>
    <property type="match status" value="1"/>
</dbReference>
<dbReference type="PATRIC" id="fig|1203606.4.peg.2276"/>
<dbReference type="GO" id="GO:0006779">
    <property type="term" value="P:porphyrin-containing compound biosynthetic process"/>
    <property type="evidence" value="ECO:0007669"/>
    <property type="project" value="InterPro"/>
</dbReference>
<feature type="domain" description="Uroporphyrinogen decarboxylase (URO-D)" evidence="1">
    <location>
        <begin position="4"/>
        <end position="75"/>
    </location>
</feature>
<evidence type="ECO:0000313" key="2">
    <source>
        <dbReference type="EMBL" id="EOQ36278.1"/>
    </source>
</evidence>
<dbReference type="Proteomes" id="UP000013981">
    <property type="component" value="Unassembled WGS sequence"/>
</dbReference>
<name>R8VUP4_9FIRM</name>